<keyword evidence="5" id="KW-0498">Mitosis</keyword>
<dbReference type="OrthoDB" id="18453at2759"/>
<accession>A0A166TEV3</accession>
<reference evidence="11 12" key="1">
    <citation type="journal article" date="2016" name="Mol. Biol. Evol.">
        <title>Comparative Genomics of Early-Diverging Mushroom-Forming Fungi Provides Insights into the Origins of Lignocellulose Decay Capabilities.</title>
        <authorList>
            <person name="Nagy L.G."/>
            <person name="Riley R."/>
            <person name="Tritt A."/>
            <person name="Adam C."/>
            <person name="Daum C."/>
            <person name="Floudas D."/>
            <person name="Sun H."/>
            <person name="Yadav J.S."/>
            <person name="Pangilinan J."/>
            <person name="Larsson K.H."/>
            <person name="Matsuura K."/>
            <person name="Barry K."/>
            <person name="Labutti K."/>
            <person name="Kuo R."/>
            <person name="Ohm R.A."/>
            <person name="Bhattacharya S.S."/>
            <person name="Shirouzu T."/>
            <person name="Yoshinaga Y."/>
            <person name="Martin F.M."/>
            <person name="Grigoriev I.V."/>
            <person name="Hibbett D.S."/>
        </authorList>
    </citation>
    <scope>NUCLEOTIDE SEQUENCE [LARGE SCALE GENOMIC DNA]</scope>
    <source>
        <strain evidence="11 12">CBS 109695</strain>
    </source>
</reference>
<evidence type="ECO:0000256" key="3">
    <source>
        <dbReference type="ARBA" id="ARBA00022454"/>
    </source>
</evidence>
<keyword evidence="10" id="KW-0175">Coiled coil</keyword>
<dbReference type="PANTHER" id="PTHR15459">
    <property type="entry name" value="POLYAMINE-MODULATED FACTOR 1"/>
    <property type="match status" value="1"/>
</dbReference>
<dbReference type="PANTHER" id="PTHR15459:SF3">
    <property type="entry name" value="POLYAMINE-MODULATED FACTOR 1"/>
    <property type="match status" value="1"/>
</dbReference>
<feature type="coiled-coil region" evidence="10">
    <location>
        <begin position="122"/>
        <end position="149"/>
    </location>
</feature>
<keyword evidence="12" id="KW-1185">Reference proteome</keyword>
<protein>
    <recommendedName>
        <fullName evidence="13">Nnf1-domain-containing protein</fullName>
    </recommendedName>
</protein>
<evidence type="ECO:0000256" key="1">
    <source>
        <dbReference type="ARBA" id="ARBA00004123"/>
    </source>
</evidence>
<keyword evidence="3" id="KW-0158">Chromosome</keyword>
<organism evidence="11 12">
    <name type="scientific">Athelia psychrophila</name>
    <dbReference type="NCBI Taxonomy" id="1759441"/>
    <lineage>
        <taxon>Eukaryota</taxon>
        <taxon>Fungi</taxon>
        <taxon>Dikarya</taxon>
        <taxon>Basidiomycota</taxon>
        <taxon>Agaricomycotina</taxon>
        <taxon>Agaricomycetes</taxon>
        <taxon>Agaricomycetidae</taxon>
        <taxon>Atheliales</taxon>
        <taxon>Atheliaceae</taxon>
        <taxon>Athelia</taxon>
    </lineage>
</organism>
<dbReference type="Pfam" id="PF03980">
    <property type="entry name" value="Nnf1"/>
    <property type="match status" value="1"/>
</dbReference>
<evidence type="ECO:0000256" key="8">
    <source>
        <dbReference type="ARBA" id="ARBA00023306"/>
    </source>
</evidence>
<dbReference type="InterPro" id="IPR007128">
    <property type="entry name" value="PMF1/Nnf1"/>
</dbReference>
<dbReference type="AlphaFoldDB" id="A0A166TEV3"/>
<dbReference type="GO" id="GO:0007059">
    <property type="term" value="P:chromosome segregation"/>
    <property type="evidence" value="ECO:0007669"/>
    <property type="project" value="TreeGrafter"/>
</dbReference>
<evidence type="ECO:0000256" key="5">
    <source>
        <dbReference type="ARBA" id="ARBA00022776"/>
    </source>
</evidence>
<sequence length="202" mass="22964">MATVSYNTGSKRWTHFHSALQLAIQRAANKWTYEDFAECFTLWCEEQPDGAKGVFSGVARHIENEITKNCEAIFNEYNVKPNIDILHAIVTEARARKQSGGTGTDVWKEGIEPQAATRARALPSLEKEATKLRTTLAQIEQENLQLQTQMQSNVHERNEVDAKVTELLDILDEVYEQWSKLPLDEMDSWTLQTMEASAPRLP</sequence>
<name>A0A166TEV3_9AGAM</name>
<keyword evidence="7" id="KW-0539">Nucleus</keyword>
<dbReference type="Proteomes" id="UP000076532">
    <property type="component" value="Unassembled WGS sequence"/>
</dbReference>
<evidence type="ECO:0000256" key="6">
    <source>
        <dbReference type="ARBA" id="ARBA00022838"/>
    </source>
</evidence>
<evidence type="ECO:0000256" key="7">
    <source>
        <dbReference type="ARBA" id="ARBA00023242"/>
    </source>
</evidence>
<keyword evidence="8" id="KW-0131">Cell cycle</keyword>
<evidence type="ECO:0000313" key="11">
    <source>
        <dbReference type="EMBL" id="KZP30545.1"/>
    </source>
</evidence>
<comment type="subcellular location">
    <subcellularLocation>
        <location evidence="2">Chromosome</location>
        <location evidence="2">Centromere</location>
        <location evidence="2">Kinetochore</location>
    </subcellularLocation>
    <subcellularLocation>
        <location evidence="1">Nucleus</location>
    </subcellularLocation>
</comment>
<evidence type="ECO:0008006" key="13">
    <source>
        <dbReference type="Google" id="ProtNLM"/>
    </source>
</evidence>
<keyword evidence="4" id="KW-0132">Cell division</keyword>
<dbReference type="GO" id="GO:0000444">
    <property type="term" value="C:MIS12/MIND type complex"/>
    <property type="evidence" value="ECO:0007669"/>
    <property type="project" value="InterPro"/>
</dbReference>
<evidence type="ECO:0000313" key="12">
    <source>
        <dbReference type="Proteomes" id="UP000076532"/>
    </source>
</evidence>
<evidence type="ECO:0000256" key="2">
    <source>
        <dbReference type="ARBA" id="ARBA00004629"/>
    </source>
</evidence>
<keyword evidence="9" id="KW-0137">Centromere</keyword>
<gene>
    <name evidence="11" type="ORF">FIBSPDRAFT_1038201</name>
</gene>
<keyword evidence="6" id="KW-0995">Kinetochore</keyword>
<evidence type="ECO:0000256" key="9">
    <source>
        <dbReference type="ARBA" id="ARBA00023328"/>
    </source>
</evidence>
<evidence type="ECO:0000256" key="4">
    <source>
        <dbReference type="ARBA" id="ARBA00022618"/>
    </source>
</evidence>
<dbReference type="GO" id="GO:0005634">
    <property type="term" value="C:nucleus"/>
    <property type="evidence" value="ECO:0007669"/>
    <property type="project" value="UniProtKB-SubCell"/>
</dbReference>
<proteinExistence type="predicted"/>
<dbReference type="GO" id="GO:0051301">
    <property type="term" value="P:cell division"/>
    <property type="evidence" value="ECO:0007669"/>
    <property type="project" value="UniProtKB-KW"/>
</dbReference>
<evidence type="ECO:0000256" key="10">
    <source>
        <dbReference type="SAM" id="Coils"/>
    </source>
</evidence>
<dbReference type="EMBL" id="KV417493">
    <property type="protein sequence ID" value="KZP30545.1"/>
    <property type="molecule type" value="Genomic_DNA"/>
</dbReference>